<evidence type="ECO:0000256" key="3">
    <source>
        <dbReference type="ARBA" id="ARBA00022692"/>
    </source>
</evidence>
<dbReference type="Proteomes" id="UP001530400">
    <property type="component" value="Unassembled WGS sequence"/>
</dbReference>
<dbReference type="GO" id="GO:0016020">
    <property type="term" value="C:membrane"/>
    <property type="evidence" value="ECO:0007669"/>
    <property type="project" value="UniProtKB-SubCell"/>
</dbReference>
<evidence type="ECO:0000256" key="7">
    <source>
        <dbReference type="SAM" id="SignalP"/>
    </source>
</evidence>
<reference evidence="8 9" key="1">
    <citation type="submission" date="2024-10" db="EMBL/GenBank/DDBJ databases">
        <title>Updated reference genomes for cyclostephanoid diatoms.</title>
        <authorList>
            <person name="Roberts W.R."/>
            <person name="Alverson A.J."/>
        </authorList>
    </citation>
    <scope>NUCLEOTIDE SEQUENCE [LARGE SCALE GENOMIC DNA]</scope>
    <source>
        <strain evidence="8 9">AJA010-31</strain>
    </source>
</reference>
<dbReference type="EMBL" id="JALLPJ020000082">
    <property type="protein sequence ID" value="KAL3802918.1"/>
    <property type="molecule type" value="Genomic_DNA"/>
</dbReference>
<evidence type="ECO:0000313" key="9">
    <source>
        <dbReference type="Proteomes" id="UP001530400"/>
    </source>
</evidence>
<proteinExistence type="inferred from homology"/>
<keyword evidence="4" id="KW-1133">Transmembrane helix</keyword>
<keyword evidence="9" id="KW-1185">Reference proteome</keyword>
<comment type="subcellular location">
    <subcellularLocation>
        <location evidence="1">Membrane</location>
        <topology evidence="1">Multi-pass membrane protein</topology>
    </subcellularLocation>
</comment>
<dbReference type="InterPro" id="IPR007248">
    <property type="entry name" value="Mpv17_PMP22"/>
</dbReference>
<evidence type="ECO:0000256" key="6">
    <source>
        <dbReference type="RuleBase" id="RU363053"/>
    </source>
</evidence>
<protein>
    <submittedName>
        <fullName evidence="8">Uncharacterized protein</fullName>
    </submittedName>
</protein>
<evidence type="ECO:0000313" key="8">
    <source>
        <dbReference type="EMBL" id="KAL3802918.1"/>
    </source>
</evidence>
<organism evidence="8 9">
    <name type="scientific">Cyclotella atomus</name>
    <dbReference type="NCBI Taxonomy" id="382360"/>
    <lineage>
        <taxon>Eukaryota</taxon>
        <taxon>Sar</taxon>
        <taxon>Stramenopiles</taxon>
        <taxon>Ochrophyta</taxon>
        <taxon>Bacillariophyta</taxon>
        <taxon>Coscinodiscophyceae</taxon>
        <taxon>Thalassiosirophycidae</taxon>
        <taxon>Stephanodiscales</taxon>
        <taxon>Stephanodiscaceae</taxon>
        <taxon>Cyclotella</taxon>
    </lineage>
</organism>
<keyword evidence="3" id="KW-0812">Transmembrane</keyword>
<keyword evidence="5" id="KW-0472">Membrane</keyword>
<feature type="chain" id="PRO_5044813080" evidence="7">
    <location>
        <begin position="22"/>
        <end position="249"/>
    </location>
</feature>
<accession>A0ABD3QRY6</accession>
<evidence type="ECO:0000256" key="1">
    <source>
        <dbReference type="ARBA" id="ARBA00004141"/>
    </source>
</evidence>
<evidence type="ECO:0000256" key="4">
    <source>
        <dbReference type="ARBA" id="ARBA00022989"/>
    </source>
</evidence>
<evidence type="ECO:0000256" key="5">
    <source>
        <dbReference type="ARBA" id="ARBA00023136"/>
    </source>
</evidence>
<sequence length="249" mass="28059">MLTSLCFTVLFRLLSCNNVVGFEPASNVIPRGFNSEQSSSGLNAIDFRQLVGSTDINESRGRFAKEYPNANNLAIASVKTACADLVAQVAVSHTPVSEIDQARTLLFFAFGFSYMGAFQCWYQVNIFKKFFDVDRFTSQSWEDKLKDKEGLISHAAQTLLDMTVSTIVYLPTFYLFQAAVFSGSTDPSVWLSQTFDSLNNNFSKDEFDLIRIWGPADLDCFSVPLYLRLPSRHAVSFLYITYFSFLRCS</sequence>
<gene>
    <name evidence="8" type="ORF">ACHAWO_003550</name>
</gene>
<feature type="signal peptide" evidence="7">
    <location>
        <begin position="1"/>
        <end position="21"/>
    </location>
</feature>
<name>A0ABD3QRY6_9STRA</name>
<evidence type="ECO:0000256" key="2">
    <source>
        <dbReference type="ARBA" id="ARBA00006824"/>
    </source>
</evidence>
<keyword evidence="7" id="KW-0732">Signal</keyword>
<comment type="similarity">
    <text evidence="2 6">Belongs to the peroxisomal membrane protein PXMP2/4 family.</text>
</comment>
<dbReference type="PANTHER" id="PTHR11266:SF21">
    <property type="entry name" value="ACT DOMAIN-CONTAINING PROTEIN"/>
    <property type="match status" value="1"/>
</dbReference>
<dbReference type="PANTHER" id="PTHR11266">
    <property type="entry name" value="PEROXISOMAL MEMBRANE PROTEIN 2, PXMP2 MPV17"/>
    <property type="match status" value="1"/>
</dbReference>
<dbReference type="AlphaFoldDB" id="A0ABD3QRY6"/>
<comment type="caution">
    <text evidence="8">The sequence shown here is derived from an EMBL/GenBank/DDBJ whole genome shotgun (WGS) entry which is preliminary data.</text>
</comment>